<sequence>MHSLEKISSKIDNYDNRFDIVDERFNKFEERLTRHESRDSNIADLVRITVEEYLSKVPEQQSLSLPPPPPPPPQQSVTSPAKASPAKAFRTVAQSSDVDFVTVSPSKDPAVGRGCRVKLKVRGDEVKEKDDKEAELATKEAELKKKAKDDKEADLAKKAAKSKKDPKKLAAALKRQEAAEKKARLVEERKEAAELKKKAKAQEAPKRKTRGGVITVTVPQPKPKPIQSDSDFADITDQYIAAQDEVLPESDVEEEDRIRSARIKEYREKNVQLSPTGRGRALFAENAPSPPVFPHIGDSGTTSTHEGEFYRNIITERPWPEKEYGWLFDDHISAFLRVLTKRSMQDPSPYWSKRIAFIDLWFLSTWVHDYTQFKINPSQMKFKDNGYEELINGRMPLDCPTNLKWYEDVDHLYGVLQTGGDHWVAFHVDLLKEKIDCYDPIIGQVTPESEKKIVDAFKPLTQMLPAMLNENIPPTFRKPRKTQFAFRRRKGKYIPQNNQIGDCGVYALKFVECLALGVTFDGINESNIQGIRVKMAADILDEKRNDMYEQFK</sequence>
<evidence type="ECO:0000256" key="4">
    <source>
        <dbReference type="ARBA" id="ARBA00022807"/>
    </source>
</evidence>
<feature type="region of interest" description="Disordered" evidence="5">
    <location>
        <begin position="143"/>
        <end position="181"/>
    </location>
</feature>
<dbReference type="Gene3D" id="3.40.395.10">
    <property type="entry name" value="Adenoviral Proteinase, Chain A"/>
    <property type="match status" value="1"/>
</dbReference>
<keyword evidence="2" id="KW-0645">Protease</keyword>
<dbReference type="GO" id="GO:0006508">
    <property type="term" value="P:proteolysis"/>
    <property type="evidence" value="ECO:0007669"/>
    <property type="project" value="UniProtKB-KW"/>
</dbReference>
<evidence type="ECO:0000256" key="5">
    <source>
        <dbReference type="SAM" id="MobiDB-lite"/>
    </source>
</evidence>
<feature type="domain" description="Ubiquitin-like protease family profile" evidence="6">
    <location>
        <begin position="311"/>
        <end position="514"/>
    </location>
</feature>
<evidence type="ECO:0000313" key="7">
    <source>
        <dbReference type="Proteomes" id="UP000504610"/>
    </source>
</evidence>
<dbReference type="KEGG" id="rsz:108845158"/>
<dbReference type="RefSeq" id="XP_018473918.1">
    <property type="nucleotide sequence ID" value="XM_018618416.1"/>
</dbReference>
<dbReference type="PANTHER" id="PTHR12606:SF136">
    <property type="entry name" value="ULP1 PROTEASE FAMILY PROTEIN"/>
    <property type="match status" value="1"/>
</dbReference>
<name>A0A6J0MPT3_RAPSA</name>
<evidence type="ECO:0000259" key="6">
    <source>
        <dbReference type="PROSITE" id="PS50600"/>
    </source>
</evidence>
<keyword evidence="3" id="KW-0378">Hydrolase</keyword>
<dbReference type="OrthoDB" id="1067403at2759"/>
<evidence type="ECO:0000256" key="1">
    <source>
        <dbReference type="ARBA" id="ARBA00005234"/>
    </source>
</evidence>
<dbReference type="PANTHER" id="PTHR12606">
    <property type="entry name" value="SENTRIN/SUMO-SPECIFIC PROTEASE"/>
    <property type="match status" value="1"/>
</dbReference>
<dbReference type="GO" id="GO:0005634">
    <property type="term" value="C:nucleus"/>
    <property type="evidence" value="ECO:0007669"/>
    <property type="project" value="TreeGrafter"/>
</dbReference>
<dbReference type="Pfam" id="PF02902">
    <property type="entry name" value="Peptidase_C48"/>
    <property type="match status" value="1"/>
</dbReference>
<evidence type="ECO:0000256" key="3">
    <source>
        <dbReference type="ARBA" id="ARBA00022801"/>
    </source>
</evidence>
<proteinExistence type="inferred from homology"/>
<feature type="compositionally biased region" description="Basic and acidic residues" evidence="5">
    <location>
        <begin position="143"/>
        <end position="157"/>
    </location>
</feature>
<dbReference type="PROSITE" id="PS50600">
    <property type="entry name" value="ULP_PROTEASE"/>
    <property type="match status" value="1"/>
</dbReference>
<dbReference type="GO" id="GO:0016926">
    <property type="term" value="P:protein desumoylation"/>
    <property type="evidence" value="ECO:0007669"/>
    <property type="project" value="TreeGrafter"/>
</dbReference>
<dbReference type="InterPro" id="IPR003653">
    <property type="entry name" value="Peptidase_C48_C"/>
</dbReference>
<gene>
    <name evidence="8" type="primary">LOC108845158</name>
</gene>
<feature type="region of interest" description="Disordered" evidence="5">
    <location>
        <begin position="58"/>
        <end position="89"/>
    </location>
</feature>
<reference evidence="8" key="2">
    <citation type="submission" date="2025-08" db="UniProtKB">
        <authorList>
            <consortium name="RefSeq"/>
        </authorList>
    </citation>
    <scope>IDENTIFICATION</scope>
    <source>
        <tissue evidence="8">Leaf</tissue>
    </source>
</reference>
<keyword evidence="7" id="KW-1185">Reference proteome</keyword>
<organism evidence="7 8">
    <name type="scientific">Raphanus sativus</name>
    <name type="common">Radish</name>
    <name type="synonym">Raphanus raphanistrum var. sativus</name>
    <dbReference type="NCBI Taxonomy" id="3726"/>
    <lineage>
        <taxon>Eukaryota</taxon>
        <taxon>Viridiplantae</taxon>
        <taxon>Streptophyta</taxon>
        <taxon>Embryophyta</taxon>
        <taxon>Tracheophyta</taxon>
        <taxon>Spermatophyta</taxon>
        <taxon>Magnoliopsida</taxon>
        <taxon>eudicotyledons</taxon>
        <taxon>Gunneridae</taxon>
        <taxon>Pentapetalae</taxon>
        <taxon>rosids</taxon>
        <taxon>malvids</taxon>
        <taxon>Brassicales</taxon>
        <taxon>Brassicaceae</taxon>
        <taxon>Brassiceae</taxon>
        <taxon>Raphanus</taxon>
    </lineage>
</organism>
<protein>
    <submittedName>
        <fullName evidence="8">Uncharacterized protein LOC108845158</fullName>
    </submittedName>
</protein>
<evidence type="ECO:0000256" key="2">
    <source>
        <dbReference type="ARBA" id="ARBA00022670"/>
    </source>
</evidence>
<feature type="compositionally biased region" description="Pro residues" evidence="5">
    <location>
        <begin position="65"/>
        <end position="74"/>
    </location>
</feature>
<dbReference type="GO" id="GO:0016929">
    <property type="term" value="F:deSUMOylase activity"/>
    <property type="evidence" value="ECO:0007669"/>
    <property type="project" value="TreeGrafter"/>
</dbReference>
<reference evidence="7" key="1">
    <citation type="journal article" date="2019" name="Database">
        <title>The radish genome database (RadishGD): an integrated information resource for radish genomics.</title>
        <authorList>
            <person name="Yu H.J."/>
            <person name="Baek S."/>
            <person name="Lee Y.J."/>
            <person name="Cho A."/>
            <person name="Mun J.H."/>
        </authorList>
    </citation>
    <scope>NUCLEOTIDE SEQUENCE [LARGE SCALE GENOMIC DNA]</scope>
    <source>
        <strain evidence="7">cv. WK10039</strain>
    </source>
</reference>
<dbReference type="GeneID" id="108845158"/>
<accession>A0A6J0MPT3</accession>
<dbReference type="SUPFAM" id="SSF54001">
    <property type="entry name" value="Cysteine proteinases"/>
    <property type="match status" value="1"/>
</dbReference>
<dbReference type="Proteomes" id="UP000504610">
    <property type="component" value="Chromosome 3"/>
</dbReference>
<dbReference type="AlphaFoldDB" id="A0A6J0MPT3"/>
<keyword evidence="4" id="KW-0788">Thiol protease</keyword>
<evidence type="ECO:0000313" key="8">
    <source>
        <dbReference type="RefSeq" id="XP_018473918.1"/>
    </source>
</evidence>
<dbReference type="InterPro" id="IPR038765">
    <property type="entry name" value="Papain-like_cys_pep_sf"/>
</dbReference>
<comment type="similarity">
    <text evidence="1">Belongs to the peptidase C48 family.</text>
</comment>